<organism evidence="2">
    <name type="scientific">marine sediment metagenome</name>
    <dbReference type="NCBI Taxonomy" id="412755"/>
    <lineage>
        <taxon>unclassified sequences</taxon>
        <taxon>metagenomes</taxon>
        <taxon>ecological metagenomes</taxon>
    </lineage>
</organism>
<evidence type="ECO:0000256" key="1">
    <source>
        <dbReference type="SAM" id="MobiDB-lite"/>
    </source>
</evidence>
<comment type="caution">
    <text evidence="2">The sequence shown here is derived from an EMBL/GenBank/DDBJ whole genome shotgun (WGS) entry which is preliminary data.</text>
</comment>
<gene>
    <name evidence="2" type="ORF">S01H1_59568</name>
</gene>
<evidence type="ECO:0000313" key="2">
    <source>
        <dbReference type="EMBL" id="GAG14625.1"/>
    </source>
</evidence>
<feature type="compositionally biased region" description="Basic residues" evidence="1">
    <location>
        <begin position="65"/>
        <end position="75"/>
    </location>
</feature>
<feature type="region of interest" description="Disordered" evidence="1">
    <location>
        <begin position="1"/>
        <end position="111"/>
    </location>
</feature>
<feature type="compositionally biased region" description="Basic and acidic residues" evidence="1">
    <location>
        <begin position="76"/>
        <end position="94"/>
    </location>
</feature>
<accession>X0V8X3</accession>
<sequence>MAVGAAKSDMRRGDKARWKGHKGRRGEAVGMAERALIDKWHRQKTREASHSDRVVPPGREERAARHGRMTHHVARSHHDLYDRHHQTLGDRIRESAGAAAYDATRGKRRRR</sequence>
<feature type="compositionally biased region" description="Basic and acidic residues" evidence="1">
    <location>
        <begin position="35"/>
        <end position="64"/>
    </location>
</feature>
<reference evidence="2" key="1">
    <citation type="journal article" date="2014" name="Front. Microbiol.">
        <title>High frequency of phylogenetically diverse reductive dehalogenase-homologous genes in deep subseafloor sedimentary metagenomes.</title>
        <authorList>
            <person name="Kawai M."/>
            <person name="Futagami T."/>
            <person name="Toyoda A."/>
            <person name="Takaki Y."/>
            <person name="Nishi S."/>
            <person name="Hori S."/>
            <person name="Arai W."/>
            <person name="Tsubouchi T."/>
            <person name="Morono Y."/>
            <person name="Uchiyama I."/>
            <person name="Ito T."/>
            <person name="Fujiyama A."/>
            <person name="Inagaki F."/>
            <person name="Takami H."/>
        </authorList>
    </citation>
    <scope>NUCLEOTIDE SEQUENCE</scope>
    <source>
        <strain evidence="2">Expedition CK06-06</strain>
    </source>
</reference>
<feature type="compositionally biased region" description="Basic and acidic residues" evidence="1">
    <location>
        <begin position="8"/>
        <end position="17"/>
    </location>
</feature>
<name>X0V8X3_9ZZZZ</name>
<protein>
    <submittedName>
        <fullName evidence="2">Uncharacterized protein</fullName>
    </submittedName>
</protein>
<dbReference type="EMBL" id="BARS01038966">
    <property type="protein sequence ID" value="GAG14625.1"/>
    <property type="molecule type" value="Genomic_DNA"/>
</dbReference>
<proteinExistence type="predicted"/>
<dbReference type="AlphaFoldDB" id="X0V8X3"/>